<dbReference type="HOGENOM" id="CLU_1440055_0_0_11"/>
<evidence type="ECO:0000313" key="3">
    <source>
        <dbReference type="Proteomes" id="UP000067708"/>
    </source>
</evidence>
<dbReference type="STRING" id="529884.Rhola_00002790"/>
<dbReference type="SUPFAM" id="SSF46785">
    <property type="entry name" value="Winged helix' DNA-binding domain"/>
    <property type="match status" value="1"/>
</dbReference>
<dbReference type="PANTHER" id="PTHR43252">
    <property type="entry name" value="TRANSCRIPTIONAL REGULATOR YQJI"/>
    <property type="match status" value="1"/>
</dbReference>
<dbReference type="OrthoDB" id="1683430at2"/>
<evidence type="ECO:0000259" key="1">
    <source>
        <dbReference type="Pfam" id="PF03551"/>
    </source>
</evidence>
<organism evidence="2 3">
    <name type="scientific">Rhodoluna lacicola</name>
    <dbReference type="NCBI Taxonomy" id="529884"/>
    <lineage>
        <taxon>Bacteria</taxon>
        <taxon>Bacillati</taxon>
        <taxon>Actinomycetota</taxon>
        <taxon>Actinomycetes</taxon>
        <taxon>Micrococcales</taxon>
        <taxon>Microbacteriaceae</taxon>
        <taxon>Luna cluster</taxon>
        <taxon>Luna-1 subcluster</taxon>
        <taxon>Rhodoluna</taxon>
    </lineage>
</organism>
<dbReference type="PANTHER" id="PTHR43252:SF2">
    <property type="entry name" value="TRANSCRIPTION REGULATOR, PADR-LIKE FAMILY"/>
    <property type="match status" value="1"/>
</dbReference>
<dbReference type="Proteomes" id="UP000067708">
    <property type="component" value="Chromosome"/>
</dbReference>
<sequence length="188" mass="20170">MSTTSNSFDPRQAIEGLFGYVKDMASNTLKGGIKAQPDEARLEVAVLAALESGAKTATQIVKSISLVAGGTWAPTDGQVNKALTKLTVAEFVAAKTKGDRKLFSLTKTGEAELESARDKMAEAPSVSPTMNFSNLNWMSCEPTFLKAASKLPPVMFDVAQTASREQQARAAEILDKARHELHKVLAEK</sequence>
<dbReference type="RefSeq" id="WP_038501880.1">
    <property type="nucleotide sequence ID" value="NZ_CP007490.1"/>
</dbReference>
<feature type="domain" description="Transcription regulator PadR N-terminal" evidence="1">
    <location>
        <begin position="46"/>
        <end position="114"/>
    </location>
</feature>
<keyword evidence="3" id="KW-1185">Reference proteome</keyword>
<dbReference type="Gene3D" id="1.10.10.10">
    <property type="entry name" value="Winged helix-like DNA-binding domain superfamily/Winged helix DNA-binding domain"/>
    <property type="match status" value="1"/>
</dbReference>
<name>A0A060JEW2_9MICO</name>
<dbReference type="InterPro" id="IPR005149">
    <property type="entry name" value="Tscrpt_reg_PadR_N"/>
</dbReference>
<dbReference type="eggNOG" id="COG1695">
    <property type="taxonomic scope" value="Bacteria"/>
</dbReference>
<evidence type="ECO:0000313" key="2">
    <source>
        <dbReference type="EMBL" id="AIC47102.1"/>
    </source>
</evidence>
<dbReference type="KEGG" id="rla:Rhola_00002790"/>
<reference evidence="2 3" key="1">
    <citation type="journal article" date="2014" name="Int. J. Syst. Evol. Microbiol.">
        <title>Rhodoluna lacicola gen. nov., sp. nov., a planktonic freshwater bacterium with stream-lined genome.</title>
        <authorList>
            <person name="Hahn M."/>
            <person name="Schmidt J."/>
            <person name="Taipale S.J."/>
            <person name="Doolittle W.F."/>
            <person name="Koll U."/>
        </authorList>
    </citation>
    <scope>NUCLEOTIDE SEQUENCE [LARGE SCALE GENOMIC DNA]</scope>
    <source>
        <strain evidence="2 3">MWH-Ta8</strain>
    </source>
</reference>
<dbReference type="InterPro" id="IPR036390">
    <property type="entry name" value="WH_DNA-bd_sf"/>
</dbReference>
<proteinExistence type="predicted"/>
<dbReference type="EMBL" id="CP007490">
    <property type="protein sequence ID" value="AIC47102.1"/>
    <property type="molecule type" value="Genomic_DNA"/>
</dbReference>
<accession>A0A060JEW2</accession>
<dbReference type="Pfam" id="PF03551">
    <property type="entry name" value="PadR"/>
    <property type="match status" value="1"/>
</dbReference>
<dbReference type="AlphaFoldDB" id="A0A060JEW2"/>
<protein>
    <submittedName>
        <fullName evidence="2">Putative transcriptional regulators</fullName>
    </submittedName>
</protein>
<dbReference type="InterPro" id="IPR036388">
    <property type="entry name" value="WH-like_DNA-bd_sf"/>
</dbReference>
<gene>
    <name evidence="2" type="ORF">Rhola_00002790</name>
</gene>